<evidence type="ECO:0000313" key="7">
    <source>
        <dbReference type="Proteomes" id="UP001642483"/>
    </source>
</evidence>
<organism evidence="6 7">
    <name type="scientific">Clavelina lepadiformis</name>
    <name type="common">Light-bulb sea squirt</name>
    <name type="synonym">Ascidia lepadiformis</name>
    <dbReference type="NCBI Taxonomy" id="159417"/>
    <lineage>
        <taxon>Eukaryota</taxon>
        <taxon>Metazoa</taxon>
        <taxon>Chordata</taxon>
        <taxon>Tunicata</taxon>
        <taxon>Ascidiacea</taxon>
        <taxon>Aplousobranchia</taxon>
        <taxon>Clavelinidae</taxon>
        <taxon>Clavelina</taxon>
    </lineage>
</organism>
<evidence type="ECO:0000256" key="4">
    <source>
        <dbReference type="ARBA" id="ARBA00023136"/>
    </source>
</evidence>
<evidence type="ECO:0000256" key="2">
    <source>
        <dbReference type="ARBA" id="ARBA00022692"/>
    </source>
</evidence>
<feature type="transmembrane region" description="Helical" evidence="5">
    <location>
        <begin position="354"/>
        <end position="374"/>
    </location>
</feature>
<keyword evidence="2 5" id="KW-0812">Transmembrane</keyword>
<keyword evidence="4 5" id="KW-0472">Membrane</keyword>
<dbReference type="Gene3D" id="1.20.1740.10">
    <property type="entry name" value="Amino acid/polyamine transporter I"/>
    <property type="match status" value="1"/>
</dbReference>
<dbReference type="InterPro" id="IPR002293">
    <property type="entry name" value="AA/rel_permease1"/>
</dbReference>
<feature type="transmembrane region" description="Helical" evidence="5">
    <location>
        <begin position="303"/>
        <end position="322"/>
    </location>
</feature>
<evidence type="ECO:0000256" key="5">
    <source>
        <dbReference type="SAM" id="Phobius"/>
    </source>
</evidence>
<evidence type="ECO:0000256" key="1">
    <source>
        <dbReference type="ARBA" id="ARBA00004141"/>
    </source>
</evidence>
<keyword evidence="3 5" id="KW-1133">Transmembrane helix</keyword>
<reference evidence="6 7" key="1">
    <citation type="submission" date="2024-02" db="EMBL/GenBank/DDBJ databases">
        <authorList>
            <person name="Daric V."/>
            <person name="Darras S."/>
        </authorList>
    </citation>
    <scope>NUCLEOTIDE SEQUENCE [LARGE SCALE GENOMIC DNA]</scope>
</reference>
<evidence type="ECO:0000256" key="3">
    <source>
        <dbReference type="ARBA" id="ARBA00022989"/>
    </source>
</evidence>
<feature type="transmembrane region" description="Helical" evidence="5">
    <location>
        <begin position="28"/>
        <end position="48"/>
    </location>
</feature>
<evidence type="ECO:0000313" key="6">
    <source>
        <dbReference type="EMBL" id="CAK8684252.1"/>
    </source>
</evidence>
<dbReference type="Pfam" id="PF13520">
    <property type="entry name" value="AA_permease_2"/>
    <property type="match status" value="1"/>
</dbReference>
<feature type="transmembrane region" description="Helical" evidence="5">
    <location>
        <begin position="414"/>
        <end position="436"/>
    </location>
</feature>
<dbReference type="PIRSF" id="PIRSF006060">
    <property type="entry name" value="AA_transporter"/>
    <property type="match status" value="1"/>
</dbReference>
<comment type="caution">
    <text evidence="6">The sequence shown here is derived from an EMBL/GenBank/DDBJ whole genome shotgun (WGS) entry which is preliminary data.</text>
</comment>
<accession>A0ABP0FZP6</accession>
<proteinExistence type="predicted"/>
<dbReference type="Proteomes" id="UP001642483">
    <property type="component" value="Unassembled WGS sequence"/>
</dbReference>
<comment type="subcellular location">
    <subcellularLocation>
        <location evidence="1">Membrane</location>
        <topology evidence="1">Multi-pass membrane protein</topology>
    </subcellularLocation>
</comment>
<protein>
    <submittedName>
        <fullName evidence="6">Uncharacterized protein</fullName>
    </submittedName>
</protein>
<feature type="transmembrane region" description="Helical" evidence="5">
    <location>
        <begin position="380"/>
        <end position="402"/>
    </location>
</feature>
<feature type="transmembrane region" description="Helical" evidence="5">
    <location>
        <begin position="60"/>
        <end position="82"/>
    </location>
</feature>
<feature type="transmembrane region" description="Helical" evidence="5">
    <location>
        <begin position="182"/>
        <end position="202"/>
    </location>
</feature>
<gene>
    <name evidence="6" type="ORF">CVLEPA_LOCUS15242</name>
</gene>
<feature type="transmembrane region" description="Helical" evidence="5">
    <location>
        <begin position="442"/>
        <end position="462"/>
    </location>
</feature>
<dbReference type="PANTHER" id="PTHR11785:SF512">
    <property type="entry name" value="SOBREMESA, ISOFORM B"/>
    <property type="match status" value="1"/>
</dbReference>
<sequence>MSQTTATSSEYATNDNEAKAKFELKKNFGFWSGVALTIGTIVGSGIFVSPVGVLKSVHGSIGVCLLVWVGCGLIAMMSALCYCELGASLRTSGGEVTGFHAAYGPALSFMFLWSRLMISNSTSSAITLQVFGSYLLSPFYSDGCAPPDSAIKLIAILLLCFLIYLNCVSVKKTVKFEIAFSITKFLAMALVATGGIVCLALGNEAGRYNFENAFAAGPLTAITAWDVGMAFYQGSWSYTGYHILYSICEEIKNVKKNLPQATMVGLLLVMVMYISVNIGYLSVLTVDEIISSKAVAVTFGHKILGPMAFIMPLFVCFSTMGNQNGSYLADARLPFAAARSGLMPRIFSMIHIKFYSPIPALLAHFTVTLFFILLGDVESLINAFAFLGWTTTGLNAASVLILRRKLPNLDRPYQIPTVIPILLVCLSIFFVVVPFLRRPSFVIVYAVIFYILTLIGYYLYVVKKLRLPKSRRATIFLQKLLQCAETDWDGNEFEKAGK</sequence>
<dbReference type="EMBL" id="CAWYQH010000097">
    <property type="protein sequence ID" value="CAK8684252.1"/>
    <property type="molecule type" value="Genomic_DNA"/>
</dbReference>
<feature type="transmembrane region" description="Helical" evidence="5">
    <location>
        <begin position="261"/>
        <end position="283"/>
    </location>
</feature>
<feature type="transmembrane region" description="Helical" evidence="5">
    <location>
        <begin position="149"/>
        <end position="170"/>
    </location>
</feature>
<name>A0ABP0FZP6_CLALP</name>
<keyword evidence="7" id="KW-1185">Reference proteome</keyword>
<dbReference type="InterPro" id="IPR050598">
    <property type="entry name" value="AminoAcid_Transporter"/>
</dbReference>
<dbReference type="PANTHER" id="PTHR11785">
    <property type="entry name" value="AMINO ACID TRANSPORTER"/>
    <property type="match status" value="1"/>
</dbReference>